<evidence type="ECO:0000256" key="2">
    <source>
        <dbReference type="RuleBase" id="RU003616"/>
    </source>
</evidence>
<sequence>MTLIRWHRPSLAVSHAPSLAHDGVERLFDRLFEPSRFAADTAAVFHPAVDIEETPDAYVIHADLPGLTEKDVKVGLVGDLLTLRGERKSQREVKEGSWHHDERVHGAFERAFRLPKPVQSDRVTASTRHGVLEIRVPKAEQARAREIEVQAG</sequence>
<dbReference type="CDD" id="cd06464">
    <property type="entry name" value="ACD_sHsps-like"/>
    <property type="match status" value="1"/>
</dbReference>
<dbReference type="InterPro" id="IPR002068">
    <property type="entry name" value="A-crystallin/Hsp20_dom"/>
</dbReference>
<proteinExistence type="inferred from homology"/>
<evidence type="ECO:0000313" key="5">
    <source>
        <dbReference type="Proteomes" id="UP000580839"/>
    </source>
</evidence>
<gene>
    <name evidence="4" type="ORF">HOP12_12300</name>
</gene>
<dbReference type="Proteomes" id="UP000580839">
    <property type="component" value="Unassembled WGS sequence"/>
</dbReference>
<protein>
    <submittedName>
        <fullName evidence="4">Hsp20/alpha crystallin family protein</fullName>
    </submittedName>
</protein>
<organism evidence="4 5">
    <name type="scientific">Eiseniibacteriota bacterium</name>
    <dbReference type="NCBI Taxonomy" id="2212470"/>
    <lineage>
        <taxon>Bacteria</taxon>
        <taxon>Candidatus Eiseniibacteriota</taxon>
    </lineage>
</organism>
<accession>A0A849SK12</accession>
<reference evidence="4 5" key="1">
    <citation type="submission" date="2020-04" db="EMBL/GenBank/DDBJ databases">
        <title>Metagenomic profiling of ammonia- and methane-oxidizing microorganisms in a Dutch drinking water treatment plant.</title>
        <authorList>
            <person name="Poghosyan L."/>
            <person name="Leucker S."/>
        </authorList>
    </citation>
    <scope>NUCLEOTIDE SEQUENCE [LARGE SCALE GENOMIC DNA]</scope>
    <source>
        <strain evidence="4">S-RSF-IL-03</strain>
    </source>
</reference>
<dbReference type="PANTHER" id="PTHR11527">
    <property type="entry name" value="HEAT-SHOCK PROTEIN 20 FAMILY MEMBER"/>
    <property type="match status" value="1"/>
</dbReference>
<comment type="caution">
    <text evidence="4">The sequence shown here is derived from an EMBL/GenBank/DDBJ whole genome shotgun (WGS) entry which is preliminary data.</text>
</comment>
<evidence type="ECO:0000256" key="1">
    <source>
        <dbReference type="PROSITE-ProRule" id="PRU00285"/>
    </source>
</evidence>
<dbReference type="InterPro" id="IPR031107">
    <property type="entry name" value="Small_HSP"/>
</dbReference>
<dbReference type="PROSITE" id="PS01031">
    <property type="entry name" value="SHSP"/>
    <property type="match status" value="1"/>
</dbReference>
<dbReference type="Pfam" id="PF00011">
    <property type="entry name" value="HSP20"/>
    <property type="match status" value="1"/>
</dbReference>
<dbReference type="EMBL" id="JABFRW010000157">
    <property type="protein sequence ID" value="NOT34936.1"/>
    <property type="molecule type" value="Genomic_DNA"/>
</dbReference>
<name>A0A849SK12_UNCEI</name>
<dbReference type="AlphaFoldDB" id="A0A849SK12"/>
<dbReference type="Gene3D" id="2.60.40.790">
    <property type="match status" value="1"/>
</dbReference>
<feature type="domain" description="SHSP" evidence="3">
    <location>
        <begin position="40"/>
        <end position="152"/>
    </location>
</feature>
<evidence type="ECO:0000313" key="4">
    <source>
        <dbReference type="EMBL" id="NOT34936.1"/>
    </source>
</evidence>
<dbReference type="InterPro" id="IPR008978">
    <property type="entry name" value="HSP20-like_chaperone"/>
</dbReference>
<comment type="similarity">
    <text evidence="1 2">Belongs to the small heat shock protein (HSP20) family.</text>
</comment>
<evidence type="ECO:0000259" key="3">
    <source>
        <dbReference type="PROSITE" id="PS01031"/>
    </source>
</evidence>
<dbReference type="SUPFAM" id="SSF49764">
    <property type="entry name" value="HSP20-like chaperones"/>
    <property type="match status" value="1"/>
</dbReference>